<proteinExistence type="predicted"/>
<dbReference type="Proteomes" id="UP001164250">
    <property type="component" value="Chromosome 6"/>
</dbReference>
<comment type="caution">
    <text evidence="1">The sequence shown here is derived from an EMBL/GenBank/DDBJ whole genome shotgun (WGS) entry which is preliminary data.</text>
</comment>
<dbReference type="EMBL" id="CM047902">
    <property type="protein sequence ID" value="KAJ0094599.1"/>
    <property type="molecule type" value="Genomic_DNA"/>
</dbReference>
<evidence type="ECO:0000313" key="2">
    <source>
        <dbReference type="Proteomes" id="UP001164250"/>
    </source>
</evidence>
<reference evidence="2" key="1">
    <citation type="journal article" date="2023" name="G3 (Bethesda)">
        <title>Genome assembly and association tests identify interacting loci associated with vigor, precocity, and sex in interspecific pistachio rootstocks.</title>
        <authorList>
            <person name="Palmer W."/>
            <person name="Jacygrad E."/>
            <person name="Sagayaradj S."/>
            <person name="Cavanaugh K."/>
            <person name="Han R."/>
            <person name="Bertier L."/>
            <person name="Beede B."/>
            <person name="Kafkas S."/>
            <person name="Golino D."/>
            <person name="Preece J."/>
            <person name="Michelmore R."/>
        </authorList>
    </citation>
    <scope>NUCLEOTIDE SEQUENCE [LARGE SCALE GENOMIC DNA]</scope>
</reference>
<sequence>MAWRQLARRGEAWWHLARSGNNDRRLVWQDAVAFGEVWEQREVFGLSAFGEASRHLERRGAATLARHGKEDSALVCEAVVGGGAVKQQKKPQITRPITRNFCPQLLANAPTVRITRNKFMLNVDKAPVLVEGLPLGKKPVAAKAAQKKYLYLILKFGIPRCTLASLLVYNAKVLRDVLISYGHMYHWVNSSYGLQTDPWYIMKVLNAAAALLLSSHVNSLGERVSLACKTLLLAKALKTLDLWIQISKGKYARKVEGLDGVVDIVGTGGDGENTVNIPTCSCAFGSVDVLEALGVVLDLGPEDVTRCVNEAGIGFMMSPKYHPVLNIVRPVRKTLKVKTLLNILGPMLNPTQVPFAVVGVYTEDLVLKIANVFQWFGMKRALVVHLEDLDEMSPLGKILSRQ</sequence>
<evidence type="ECO:0000313" key="1">
    <source>
        <dbReference type="EMBL" id="KAJ0094599.1"/>
    </source>
</evidence>
<organism evidence="1 2">
    <name type="scientific">Pistacia atlantica</name>
    <dbReference type="NCBI Taxonomy" id="434234"/>
    <lineage>
        <taxon>Eukaryota</taxon>
        <taxon>Viridiplantae</taxon>
        <taxon>Streptophyta</taxon>
        <taxon>Embryophyta</taxon>
        <taxon>Tracheophyta</taxon>
        <taxon>Spermatophyta</taxon>
        <taxon>Magnoliopsida</taxon>
        <taxon>eudicotyledons</taxon>
        <taxon>Gunneridae</taxon>
        <taxon>Pentapetalae</taxon>
        <taxon>rosids</taxon>
        <taxon>malvids</taxon>
        <taxon>Sapindales</taxon>
        <taxon>Anacardiaceae</taxon>
        <taxon>Pistacia</taxon>
    </lineage>
</organism>
<protein>
    <submittedName>
        <fullName evidence="1">Uncharacterized protein</fullName>
    </submittedName>
</protein>
<accession>A0ACC1B6M2</accession>
<name>A0ACC1B6M2_9ROSI</name>
<gene>
    <name evidence="1" type="ORF">Patl1_15465</name>
</gene>
<keyword evidence="2" id="KW-1185">Reference proteome</keyword>